<dbReference type="PANTHER" id="PTHR45703">
    <property type="entry name" value="DYNEIN HEAVY CHAIN"/>
    <property type="match status" value="1"/>
</dbReference>
<dbReference type="InterPro" id="IPR026983">
    <property type="entry name" value="DHC"/>
</dbReference>
<dbReference type="InterPro" id="IPR041228">
    <property type="entry name" value="Dynein_C"/>
</dbReference>
<evidence type="ECO:0000259" key="2">
    <source>
        <dbReference type="Pfam" id="PF18199"/>
    </source>
</evidence>
<evidence type="ECO:0000313" key="3">
    <source>
        <dbReference type="EMBL" id="CAH2063385.1"/>
    </source>
</evidence>
<dbReference type="Proteomes" id="UP000837857">
    <property type="component" value="Chromosome 3"/>
</dbReference>
<dbReference type="Gene3D" id="1.10.8.720">
    <property type="entry name" value="Region D6 of dynein motor"/>
    <property type="match status" value="1"/>
</dbReference>
<evidence type="ECO:0000259" key="1">
    <source>
        <dbReference type="Pfam" id="PF18198"/>
    </source>
</evidence>
<organism evidence="3 4">
    <name type="scientific">Iphiclides podalirius</name>
    <name type="common">scarce swallowtail</name>
    <dbReference type="NCBI Taxonomy" id="110791"/>
    <lineage>
        <taxon>Eukaryota</taxon>
        <taxon>Metazoa</taxon>
        <taxon>Ecdysozoa</taxon>
        <taxon>Arthropoda</taxon>
        <taxon>Hexapoda</taxon>
        <taxon>Insecta</taxon>
        <taxon>Pterygota</taxon>
        <taxon>Neoptera</taxon>
        <taxon>Endopterygota</taxon>
        <taxon>Lepidoptera</taxon>
        <taxon>Glossata</taxon>
        <taxon>Ditrysia</taxon>
        <taxon>Papilionoidea</taxon>
        <taxon>Papilionidae</taxon>
        <taxon>Papilioninae</taxon>
        <taxon>Iphiclides</taxon>
    </lineage>
</organism>
<dbReference type="EMBL" id="OW152815">
    <property type="protein sequence ID" value="CAH2063385.1"/>
    <property type="molecule type" value="Genomic_DNA"/>
</dbReference>
<feature type="non-terminal residue" evidence="3">
    <location>
        <position position="1"/>
    </location>
</feature>
<gene>
    <name evidence="3" type="ORF">IPOD504_LOCUS12498</name>
</gene>
<evidence type="ECO:0000313" key="4">
    <source>
        <dbReference type="Proteomes" id="UP000837857"/>
    </source>
</evidence>
<dbReference type="InterPro" id="IPR042219">
    <property type="entry name" value="AAA_lid_11_sf"/>
</dbReference>
<feature type="domain" description="Dynein heavy chain AAA lid" evidence="1">
    <location>
        <begin position="121"/>
        <end position="250"/>
    </location>
</feature>
<accession>A0ABN8ISE5</accession>
<dbReference type="InterPro" id="IPR041658">
    <property type="entry name" value="AAA_lid_11"/>
</dbReference>
<dbReference type="Gene3D" id="3.10.490.20">
    <property type="match status" value="1"/>
</dbReference>
<sequence length="545" mass="59528">MLAAHAPALKLVGIEEGETAWSAALQAGGGCWVAIVVGASPFTRELHQFLLDFDRQTAEDSKDDIRLWVVAEDREIPSHIANICITVILEPPEGVRHKVVGTLSAWGRYEAEAPLVRVHACLALVHALAQERRAYIPHGWSRWYAWGWGEVQACARGARSVSGGGGARALATARALCGALYGARVAQEADARILRALVRNCLPQRALAHDWAPPAAPRPLPHHTRLQAYIHEFESWPELEPPRLLGLPANCRVAWENNAASGIIAGLREFNSTINVKKNDSVTPMKTLLALWKKLMSGNPLIKADYKMEKTCAGWWGCVCEGEARECAAAARRVHSALAAFASATQTNAHAHALTTVPEDWQLQWAGPVTPDAYLKELSVRAWAAIERLKTHPDDYMPPEVDLRSFARPQRVVWALRAHSARRLQRPPHQLALAAHWQPREGGSEVEGDAGLVVRGLRLSGAAWDGALRAAAPSAPPHCAAPPLLLRYVPSTEDPIPSSRSLELPVYGNEDRDELLFHVNAPLATDYDKDTATLNALALFIAPVD</sequence>
<reference evidence="3" key="1">
    <citation type="submission" date="2022-03" db="EMBL/GenBank/DDBJ databases">
        <authorList>
            <person name="Martin H S."/>
        </authorList>
    </citation>
    <scope>NUCLEOTIDE SEQUENCE</scope>
</reference>
<name>A0ABN8ISE5_9NEOP</name>
<proteinExistence type="predicted"/>
<dbReference type="Pfam" id="PF18199">
    <property type="entry name" value="Dynein_C"/>
    <property type="match status" value="1"/>
</dbReference>
<protein>
    <submittedName>
        <fullName evidence="3">Uncharacterized protein</fullName>
    </submittedName>
</protein>
<feature type="domain" description="Dynein heavy chain C-terminal" evidence="2">
    <location>
        <begin position="343"/>
        <end position="540"/>
    </location>
</feature>
<dbReference type="Pfam" id="PF18198">
    <property type="entry name" value="AAA_lid_11"/>
    <property type="match status" value="1"/>
</dbReference>
<dbReference type="InterPro" id="IPR043160">
    <property type="entry name" value="Dynein_C_barrel"/>
</dbReference>
<keyword evidence="4" id="KW-1185">Reference proteome</keyword>